<dbReference type="AlphaFoldDB" id="A0A1T4W0T2"/>
<dbReference type="EMBL" id="FUYA01000004">
    <property type="protein sequence ID" value="SKA70833.1"/>
    <property type="molecule type" value="Genomic_DNA"/>
</dbReference>
<sequence>MIEDLHAALVAELKAIPGMQDVCDYGHATKLKTPAAIVNLAEMRADYSGLDATGRLPLVCRWEIFLVLGNTATNQALKLRTLAAHVAHMIDGKSLVCGAPEAAFVSAEPNEFEPSFEHAKSWRVEFEQMLYLGESMWSDEGAPPEKVFASYAPLIGAAHEDKYFEVKDELPDLGA</sequence>
<name>A0A1T4W0T2_9BACT</name>
<dbReference type="OrthoDB" id="5464992at2"/>
<keyword evidence="2" id="KW-1185">Reference proteome</keyword>
<dbReference type="STRING" id="1121442.SAMN02745702_01344"/>
<evidence type="ECO:0000313" key="2">
    <source>
        <dbReference type="Proteomes" id="UP000189733"/>
    </source>
</evidence>
<accession>A0A1T4W0T2</accession>
<protein>
    <submittedName>
        <fullName evidence="1">Uncharacterized protein</fullName>
    </submittedName>
</protein>
<reference evidence="1 2" key="1">
    <citation type="submission" date="2017-02" db="EMBL/GenBank/DDBJ databases">
        <authorList>
            <person name="Peterson S.W."/>
        </authorList>
    </citation>
    <scope>NUCLEOTIDE SEQUENCE [LARGE SCALE GENOMIC DNA]</scope>
    <source>
        <strain evidence="1 2">DSM 18034</strain>
    </source>
</reference>
<organism evidence="1 2">
    <name type="scientific">Desulfobaculum bizertense DSM 18034</name>
    <dbReference type="NCBI Taxonomy" id="1121442"/>
    <lineage>
        <taxon>Bacteria</taxon>
        <taxon>Pseudomonadati</taxon>
        <taxon>Thermodesulfobacteriota</taxon>
        <taxon>Desulfovibrionia</taxon>
        <taxon>Desulfovibrionales</taxon>
        <taxon>Desulfovibrionaceae</taxon>
        <taxon>Desulfobaculum</taxon>
    </lineage>
</organism>
<proteinExistence type="predicted"/>
<dbReference type="RefSeq" id="WP_078684648.1">
    <property type="nucleotide sequence ID" value="NZ_FUYA01000004.1"/>
</dbReference>
<gene>
    <name evidence="1" type="ORF">SAMN02745702_01344</name>
</gene>
<dbReference type="Proteomes" id="UP000189733">
    <property type="component" value="Unassembled WGS sequence"/>
</dbReference>
<evidence type="ECO:0000313" key="1">
    <source>
        <dbReference type="EMBL" id="SKA70833.1"/>
    </source>
</evidence>